<evidence type="ECO:0000313" key="3">
    <source>
        <dbReference type="EMBL" id="MCT9812020.1"/>
    </source>
</evidence>
<evidence type="ECO:0000256" key="2">
    <source>
        <dbReference type="ARBA" id="ARBA00022729"/>
    </source>
</evidence>
<gene>
    <name evidence="3" type="ORF">N0K08_15340</name>
</gene>
<dbReference type="Proteomes" id="UP001525968">
    <property type="component" value="Unassembled WGS sequence"/>
</dbReference>
<accession>A0ABT2PNG5</accession>
<sequence>MHRVEDAAADRRQTMARLLGACGWLAGSQARASGCELPPRLRLAFIPKSRQAVEEAAYGLLAQALAEALAMPVDLVAVASYSAVVQGLQAGHIDVAELGPATYVQMLQGGAVARPFAAMVREGEVLTRYHSLLVVRSASRKRRWADLQGATLNLVDPASTSGALLPRKAVLAHTGQALEVFFSRVSYAGSHTRALEAVRSGRVDAAFVSSQSLATALLHKSLAPGELRTLWVSPPLPTDPLVLRKTLCPALQARLGAVFLRQQALLRPALRALGMQGVVAVDERDYAGVAALLSGP</sequence>
<proteinExistence type="inferred from homology"/>
<evidence type="ECO:0000256" key="1">
    <source>
        <dbReference type="ARBA" id="ARBA00007162"/>
    </source>
</evidence>
<comment type="caution">
    <text evidence="3">The sequence shown here is derived from an EMBL/GenBank/DDBJ whole genome shotgun (WGS) entry which is preliminary data.</text>
</comment>
<evidence type="ECO:0000313" key="4">
    <source>
        <dbReference type="Proteomes" id="UP001525968"/>
    </source>
</evidence>
<keyword evidence="4" id="KW-1185">Reference proteome</keyword>
<dbReference type="Pfam" id="PF12974">
    <property type="entry name" value="Phosphonate-bd"/>
    <property type="match status" value="1"/>
</dbReference>
<name>A0ABT2PNG5_9BURK</name>
<dbReference type="InterPro" id="IPR005770">
    <property type="entry name" value="PhnD"/>
</dbReference>
<dbReference type="RefSeq" id="WP_261501260.1">
    <property type="nucleotide sequence ID" value="NZ_JAODYH010000007.1"/>
</dbReference>
<reference evidence="3 4" key="1">
    <citation type="submission" date="2022-09" db="EMBL/GenBank/DDBJ databases">
        <title>Draft genome of isolate Be4.</title>
        <authorList>
            <person name="Sanchez-Castro I."/>
            <person name="Martinez-Rodriguez P."/>
            <person name="Descostes M."/>
            <person name="Merroun M."/>
        </authorList>
    </citation>
    <scope>NUCLEOTIDE SEQUENCE [LARGE SCALE GENOMIC DNA]</scope>
    <source>
        <strain evidence="3 4">Be4</strain>
    </source>
</reference>
<dbReference type="PANTHER" id="PTHR35841">
    <property type="entry name" value="PHOSPHONATES-BINDING PERIPLASMIC PROTEIN"/>
    <property type="match status" value="1"/>
</dbReference>
<dbReference type="Gene3D" id="3.40.190.10">
    <property type="entry name" value="Periplasmic binding protein-like II"/>
    <property type="match status" value="2"/>
</dbReference>
<dbReference type="CDD" id="cd01071">
    <property type="entry name" value="PBP2_PhnD_like"/>
    <property type="match status" value="1"/>
</dbReference>
<keyword evidence="2" id="KW-0732">Signal</keyword>
<dbReference type="NCBIfam" id="TIGR01098">
    <property type="entry name" value="3A0109s03R"/>
    <property type="match status" value="1"/>
</dbReference>
<dbReference type="PANTHER" id="PTHR35841:SF1">
    <property type="entry name" value="PHOSPHONATES-BINDING PERIPLASMIC PROTEIN"/>
    <property type="match status" value="1"/>
</dbReference>
<dbReference type="SUPFAM" id="SSF53850">
    <property type="entry name" value="Periplasmic binding protein-like II"/>
    <property type="match status" value="1"/>
</dbReference>
<dbReference type="EMBL" id="JAODYH010000007">
    <property type="protein sequence ID" value="MCT9812020.1"/>
    <property type="molecule type" value="Genomic_DNA"/>
</dbReference>
<organism evidence="3 4">
    <name type="scientific">Acidovorax bellezanensis</name>
    <dbReference type="NCBI Taxonomy" id="2976702"/>
    <lineage>
        <taxon>Bacteria</taxon>
        <taxon>Pseudomonadati</taxon>
        <taxon>Pseudomonadota</taxon>
        <taxon>Betaproteobacteria</taxon>
        <taxon>Burkholderiales</taxon>
        <taxon>Comamonadaceae</taxon>
        <taxon>Acidovorax</taxon>
    </lineage>
</organism>
<protein>
    <submittedName>
        <fullName evidence="3">Phosphate/phosphite/phosphonate ABC transporter substrate-binding protein</fullName>
    </submittedName>
</protein>
<comment type="similarity">
    <text evidence="1">Belongs to the phosphate/phosphite/phosphonate binding protein family.</text>
</comment>